<gene>
    <name evidence="1" type="ORF">ACFPEN_04370</name>
</gene>
<keyword evidence="2" id="KW-1185">Reference proteome</keyword>
<name>A0ABV9BE59_9ACTN</name>
<comment type="caution">
    <text evidence="1">The sequence shown here is derived from an EMBL/GenBank/DDBJ whole genome shotgun (WGS) entry which is preliminary data.</text>
</comment>
<evidence type="ECO:0000313" key="1">
    <source>
        <dbReference type="EMBL" id="MFC4512165.1"/>
    </source>
</evidence>
<dbReference type="Proteomes" id="UP001595990">
    <property type="component" value="Unassembled WGS sequence"/>
</dbReference>
<dbReference type="EMBL" id="JBHSFS010000002">
    <property type="protein sequence ID" value="MFC4512165.1"/>
    <property type="molecule type" value="Genomic_DNA"/>
</dbReference>
<accession>A0ABV9BE59</accession>
<sequence length="81" mass="8498">MNGTALDTAPVLATARPPVRGQCPTCLHRAPAGQPTAEDLAVIARLANVLCEDLADGPWRIAAAIRGIAETSLQHTKRNTT</sequence>
<evidence type="ECO:0000313" key="2">
    <source>
        <dbReference type="Proteomes" id="UP001595990"/>
    </source>
</evidence>
<organism evidence="1 2">
    <name type="scientific">Streptomyces ehimensis</name>
    <dbReference type="NCBI Taxonomy" id="68195"/>
    <lineage>
        <taxon>Bacteria</taxon>
        <taxon>Bacillati</taxon>
        <taxon>Actinomycetota</taxon>
        <taxon>Actinomycetes</taxon>
        <taxon>Kitasatosporales</taxon>
        <taxon>Streptomycetaceae</taxon>
        <taxon>Streptomyces</taxon>
    </lineage>
</organism>
<dbReference type="RefSeq" id="WP_417922245.1">
    <property type="nucleotide sequence ID" value="NZ_JBHSFS010000002.1"/>
</dbReference>
<protein>
    <submittedName>
        <fullName evidence="1">Uncharacterized protein</fullName>
    </submittedName>
</protein>
<reference evidence="2" key="1">
    <citation type="journal article" date="2019" name="Int. J. Syst. Evol. Microbiol.">
        <title>The Global Catalogue of Microorganisms (GCM) 10K type strain sequencing project: providing services to taxonomists for standard genome sequencing and annotation.</title>
        <authorList>
            <consortium name="The Broad Institute Genomics Platform"/>
            <consortium name="The Broad Institute Genome Sequencing Center for Infectious Disease"/>
            <person name="Wu L."/>
            <person name="Ma J."/>
        </authorList>
    </citation>
    <scope>NUCLEOTIDE SEQUENCE [LARGE SCALE GENOMIC DNA]</scope>
    <source>
        <strain evidence="2">CECT 8064</strain>
    </source>
</reference>
<proteinExistence type="predicted"/>